<comment type="caution">
    <text evidence="1">The sequence shown here is derived from an EMBL/GenBank/DDBJ whole genome shotgun (WGS) entry which is preliminary data.</text>
</comment>
<dbReference type="Proteomes" id="UP001548189">
    <property type="component" value="Unassembled WGS sequence"/>
</dbReference>
<accession>A0ABV2BPN4</accession>
<sequence>MKQLIILGLVASSIISLYPERVVAKDLSVTQSHETSQQLHQIFEREWQARAARNPLKPNTKKELSKSDLLLMDVSPAAYEKWAEQSREFLKQLEAIDYQKLSQVDQINYQIFSRQLNHRIAEITYKTYQIPFLSDSGFHTEMMNLHLHSQFKTVEDYQEYIQLLASIPAYFSQNIDNMKAGLKRKYSMPKVVMQGFTQVIESVYKSKLETNNLWQPFTAFPAHFSPSEKAKLIQQGRAVLNDLVFPAFKKLKVFFEDEYIPNTRHSLAAYELPNGKAYYQMQVEHFSTLELTADEIHQIGLDEVARIRGEMETIIKQLEFKGDFKDFLAYLRTEPKFYAKTPLELIKQASYLAKKMDGQLPKLFKRLPRQPYTVEPVPESIAPKYTTGRYIPAPLESERSGAYWVNTYALDKRPLYVLEALTLHEAVPGHHLQVALNRELDNLPEFRRHSYISAFGEGWGLYSEKLGLEVGFYQDPYSNFGRLTYEMWRAARLVIDTGIHAKGWTREQSIKLLAENSALSMLNITTEVDRYISWPGQALSYKLGELKILALRSKAEESLGQHFDIREFHDEILRYGSLPLKVLESQIMRYIESKLTAINAEGA</sequence>
<dbReference type="PANTHER" id="PTHR33361:SF2">
    <property type="entry name" value="DUF885 DOMAIN-CONTAINING PROTEIN"/>
    <property type="match status" value="1"/>
</dbReference>
<dbReference type="PANTHER" id="PTHR33361">
    <property type="entry name" value="GLR0591 PROTEIN"/>
    <property type="match status" value="1"/>
</dbReference>
<dbReference type="Pfam" id="PF05960">
    <property type="entry name" value="DUF885"/>
    <property type="match status" value="1"/>
</dbReference>
<proteinExistence type="predicted"/>
<dbReference type="EMBL" id="JBEVCJ010000001">
    <property type="protein sequence ID" value="MET1253869.1"/>
    <property type="molecule type" value="Genomic_DNA"/>
</dbReference>
<protein>
    <submittedName>
        <fullName evidence="1">DUF885 domain-containing protein</fullName>
    </submittedName>
</protein>
<reference evidence="1 2" key="1">
    <citation type="submission" date="2024-06" db="EMBL/GenBank/DDBJ databases">
        <authorList>
            <person name="Li F."/>
        </authorList>
    </citation>
    <scope>NUCLEOTIDE SEQUENCE [LARGE SCALE GENOMIC DNA]</scope>
    <source>
        <strain evidence="1 2">GXAS 311</strain>
    </source>
</reference>
<evidence type="ECO:0000313" key="2">
    <source>
        <dbReference type="Proteomes" id="UP001548189"/>
    </source>
</evidence>
<name>A0ABV2BPN4_9GAMM</name>
<gene>
    <name evidence="1" type="ORF">ABVT43_01905</name>
</gene>
<dbReference type="InterPro" id="IPR010281">
    <property type="entry name" value="DUF885"/>
</dbReference>
<evidence type="ECO:0000313" key="1">
    <source>
        <dbReference type="EMBL" id="MET1253869.1"/>
    </source>
</evidence>
<keyword evidence="2" id="KW-1185">Reference proteome</keyword>
<organism evidence="1 2">
    <name type="scientific">Aliikangiella maris</name>
    <dbReference type="NCBI Taxonomy" id="3162458"/>
    <lineage>
        <taxon>Bacteria</taxon>
        <taxon>Pseudomonadati</taxon>
        <taxon>Pseudomonadota</taxon>
        <taxon>Gammaproteobacteria</taxon>
        <taxon>Oceanospirillales</taxon>
        <taxon>Pleioneaceae</taxon>
        <taxon>Aliikangiella</taxon>
    </lineage>
</organism>